<dbReference type="PANTHER" id="PTHR21533:SF17">
    <property type="entry name" value="PROTEIN CHIBBY HOMOLOG 3"/>
    <property type="match status" value="1"/>
</dbReference>
<feature type="non-terminal residue" evidence="2">
    <location>
        <position position="323"/>
    </location>
</feature>
<dbReference type="EMBL" id="VYZU01014812">
    <property type="protein sequence ID" value="NXY82545.1"/>
    <property type="molecule type" value="Genomic_DNA"/>
</dbReference>
<dbReference type="InterPro" id="IPR028118">
    <property type="entry name" value="Chibby_fam"/>
</dbReference>
<feature type="compositionally biased region" description="Polar residues" evidence="1">
    <location>
        <begin position="180"/>
        <end position="192"/>
    </location>
</feature>
<evidence type="ECO:0000313" key="2">
    <source>
        <dbReference type="EMBL" id="NXY82545.1"/>
    </source>
</evidence>
<dbReference type="OrthoDB" id="9025135at2759"/>
<comment type="caution">
    <text evidence="2">The sequence shown here is derived from an EMBL/GenBank/DDBJ whole genome shotgun (WGS) entry which is preliminary data.</text>
</comment>
<feature type="compositionally biased region" description="Polar residues" evidence="1">
    <location>
        <begin position="214"/>
        <end position="227"/>
    </location>
</feature>
<evidence type="ECO:0000256" key="1">
    <source>
        <dbReference type="SAM" id="MobiDB-lite"/>
    </source>
</evidence>
<name>A0A7L4N0N6_9AVES</name>
<dbReference type="PANTHER" id="PTHR21533">
    <property type="entry name" value="LEUCINE-RICH PROTEIN"/>
    <property type="match status" value="1"/>
</dbReference>
<accession>A0A7L4N0N6</accession>
<sequence>TMSSFDLTSQSMQHIEPEIDYITPRMKLGDEVLAFVDGKWVNKIYCQPPFSHQKFFSKKAQNEWSLWEENRVLWNENQVLRIENRMLWEENKALQSPQSQNETVHIICNDSNQQRLPKEKKPFPFFHERNTGFQVSPGNKDLWAVQEKHGVLEDFHQENKTGPIIWKVQKAITVHEESKGISSEIQNDTDTITAVEDNPGPAPQKEYEAEKKSTTPTQNKIKSAPSTQGKHEVLQALEVLYKFLHIFLEANNLLGEKQGCHILYDVDRSFQEEYNKLKLHLNAVKNTVLDIKAQMAMLEIGLITISSPVYEEAEEKVANEYLL</sequence>
<reference evidence="2 3" key="1">
    <citation type="submission" date="2020-02" db="EMBL/GenBank/DDBJ databases">
        <title>Bird 10,000 Genomes (B10K) Project - Family phase.</title>
        <authorList>
            <person name="Zhang G."/>
        </authorList>
    </citation>
    <scope>NUCLEOTIDE SEQUENCE [LARGE SCALE GENOMIC DNA]</scope>
    <source>
        <strain evidence="2">B10K-DU-013-51</strain>
        <tissue evidence="2">Mixed tissue sample</tissue>
    </source>
</reference>
<dbReference type="Pfam" id="PF14645">
    <property type="entry name" value="Chibby"/>
    <property type="match status" value="1"/>
</dbReference>
<proteinExistence type="predicted"/>
<organism evidence="2 3">
    <name type="scientific">Ceyx cyanopectus</name>
    <name type="common">Indigo-banded kingfisher</name>
    <dbReference type="NCBI Taxonomy" id="390723"/>
    <lineage>
        <taxon>Eukaryota</taxon>
        <taxon>Metazoa</taxon>
        <taxon>Chordata</taxon>
        <taxon>Craniata</taxon>
        <taxon>Vertebrata</taxon>
        <taxon>Euteleostomi</taxon>
        <taxon>Archelosauria</taxon>
        <taxon>Archosauria</taxon>
        <taxon>Dinosauria</taxon>
        <taxon>Saurischia</taxon>
        <taxon>Theropoda</taxon>
        <taxon>Coelurosauria</taxon>
        <taxon>Aves</taxon>
        <taxon>Neognathae</taxon>
        <taxon>Neoaves</taxon>
        <taxon>Telluraves</taxon>
        <taxon>Coraciimorphae</taxon>
        <taxon>Coraciiformes</taxon>
        <taxon>Alcedinidae</taxon>
        <taxon>Ceyx</taxon>
    </lineage>
</organism>
<dbReference type="Proteomes" id="UP000586704">
    <property type="component" value="Unassembled WGS sequence"/>
</dbReference>
<feature type="region of interest" description="Disordered" evidence="1">
    <location>
        <begin position="179"/>
        <end position="227"/>
    </location>
</feature>
<gene>
    <name evidence="2" type="primary">Spert</name>
    <name evidence="2" type="ORF">CEYCYA_R08116</name>
</gene>
<evidence type="ECO:0000313" key="3">
    <source>
        <dbReference type="Proteomes" id="UP000586704"/>
    </source>
</evidence>
<protein>
    <submittedName>
        <fullName evidence="2">SPERT protein</fullName>
    </submittedName>
</protein>
<dbReference type="AlphaFoldDB" id="A0A7L4N0N6"/>
<keyword evidence="3" id="KW-1185">Reference proteome</keyword>
<feature type="non-terminal residue" evidence="2">
    <location>
        <position position="1"/>
    </location>
</feature>